<organism evidence="2 3">
    <name type="scientific">Gambusia affinis</name>
    <name type="common">Western mosquitofish</name>
    <name type="synonym">Heterandria affinis</name>
    <dbReference type="NCBI Taxonomy" id="33528"/>
    <lineage>
        <taxon>Eukaryota</taxon>
        <taxon>Metazoa</taxon>
        <taxon>Chordata</taxon>
        <taxon>Craniata</taxon>
        <taxon>Vertebrata</taxon>
        <taxon>Euteleostomi</taxon>
        <taxon>Actinopterygii</taxon>
        <taxon>Neopterygii</taxon>
        <taxon>Teleostei</taxon>
        <taxon>Neoteleostei</taxon>
        <taxon>Acanthomorphata</taxon>
        <taxon>Ovalentaria</taxon>
        <taxon>Atherinomorphae</taxon>
        <taxon>Cyprinodontiformes</taxon>
        <taxon>Poeciliidae</taxon>
        <taxon>Poeciliinae</taxon>
        <taxon>Gambusia</taxon>
    </lineage>
</organism>
<evidence type="ECO:0000313" key="2">
    <source>
        <dbReference type="EMBL" id="PWA28175.1"/>
    </source>
</evidence>
<evidence type="ECO:0000313" key="3">
    <source>
        <dbReference type="Proteomes" id="UP000250572"/>
    </source>
</evidence>
<evidence type="ECO:0000259" key="1">
    <source>
        <dbReference type="Pfam" id="PF18701"/>
    </source>
</evidence>
<feature type="domain" description="DUF5641" evidence="1">
    <location>
        <begin position="392"/>
        <end position="441"/>
    </location>
</feature>
<feature type="non-terminal residue" evidence="2">
    <location>
        <position position="517"/>
    </location>
</feature>
<reference evidence="2 3" key="1">
    <citation type="journal article" date="2018" name="G3 (Bethesda)">
        <title>A High-Quality Reference Genome for the Invasive Mosquitofish Gambusia affinis Using a Chicago Library.</title>
        <authorList>
            <person name="Hoffberg S.L."/>
            <person name="Troendle N.J."/>
            <person name="Glenn T.C."/>
            <person name="Mahmud O."/>
            <person name="Louha S."/>
            <person name="Chalopin D."/>
            <person name="Bennetzen J.L."/>
            <person name="Mauricio R."/>
        </authorList>
    </citation>
    <scope>NUCLEOTIDE SEQUENCE [LARGE SCALE GENOMIC DNA]</scope>
    <source>
        <strain evidence="2">NE01/NJP1002.9</strain>
        <tissue evidence="2">Muscle</tissue>
    </source>
</reference>
<dbReference type="PANTHER" id="PTHR47331:SF6">
    <property type="entry name" value="DOUBLECORTIN DOMAIN-CONTAINING PROTEIN"/>
    <property type="match status" value="1"/>
</dbReference>
<dbReference type="Pfam" id="PF18701">
    <property type="entry name" value="DUF5641"/>
    <property type="match status" value="1"/>
</dbReference>
<dbReference type="InterPro" id="IPR040676">
    <property type="entry name" value="DUF5641"/>
</dbReference>
<sequence length="517" mass="57894">MKASPPEDHAEGIKELDFSGEQEPVQHSLGLWEVASDTLTFSISVKDKPFTHWGVLCIVNSLFDTIGGTFDWNTPLPEVKQQSWESWKDSLQVLSHLHIPCMYTSNSLCETVRKELCVFSDTFIKAIGAVAHIRAIRGDGTSSVGLDFGKTRLTPQSEPTIPCLELCAAVMVVEIADFILSEIDFQPDAVTFYCDNKVVLGYVHNQSRIQRIHQSSKPEQWFYVLSEQNPADMASRSVHASQLLSTIKVRKPHLKHMSLLIHMKMLSRDQGGLFQKSPLFKLQPGIDEAGLIRAGSRLKNAQLDIEVKNPLIPPKNHHLSMLLARHYHKQVKHQGHHFSEGAIRAVSLCIIGGKNSLVPLLTLASPAGNSEAQSWNGRWPTCLLNTRQQHHLLGPRCKWNKQHHNLQKGDIVLLKDSRAPCNEWPMPVVVTSKPSADKEFGVLEIIWVPVFGLDREFFGDGLKRLVVEGGQMVCYVLEDDYNSRLSANTFAKGQSSLISFCPSVTLRCFIKTEVKSK</sequence>
<keyword evidence="3" id="KW-1185">Reference proteome</keyword>
<dbReference type="EMBL" id="NHOQ01000919">
    <property type="protein sequence ID" value="PWA28175.1"/>
    <property type="molecule type" value="Genomic_DNA"/>
</dbReference>
<proteinExistence type="predicted"/>
<name>A0A315VXW2_GAMAF</name>
<dbReference type="Pfam" id="PF05380">
    <property type="entry name" value="Peptidase_A17"/>
    <property type="match status" value="1"/>
</dbReference>
<accession>A0A315VXW2</accession>
<protein>
    <recommendedName>
        <fullName evidence="1">DUF5641 domain-containing protein</fullName>
    </recommendedName>
</protein>
<dbReference type="Proteomes" id="UP000250572">
    <property type="component" value="Unassembled WGS sequence"/>
</dbReference>
<dbReference type="AlphaFoldDB" id="A0A315VXW2"/>
<dbReference type="PANTHER" id="PTHR47331">
    <property type="entry name" value="PHD-TYPE DOMAIN-CONTAINING PROTEIN"/>
    <property type="match status" value="1"/>
</dbReference>
<gene>
    <name evidence="2" type="ORF">CCH79_00020587</name>
</gene>
<dbReference type="InterPro" id="IPR008042">
    <property type="entry name" value="Retrotrans_Pao"/>
</dbReference>
<comment type="caution">
    <text evidence="2">The sequence shown here is derived from an EMBL/GenBank/DDBJ whole genome shotgun (WGS) entry which is preliminary data.</text>
</comment>